<reference evidence="1 2" key="1">
    <citation type="submission" date="2016-10" db="EMBL/GenBank/DDBJ databases">
        <authorList>
            <person name="de Groot N.N."/>
        </authorList>
    </citation>
    <scope>NUCLEOTIDE SEQUENCE [LARGE SCALE GENOMIC DNA]</scope>
    <source>
        <strain evidence="1 2">CGMCC 4.5506</strain>
    </source>
</reference>
<dbReference type="AlphaFoldDB" id="A0A222W176"/>
<keyword evidence="2" id="KW-1185">Reference proteome</keyword>
<protein>
    <submittedName>
        <fullName evidence="1">Uncharacterized protein</fullName>
    </submittedName>
</protein>
<evidence type="ECO:0000313" key="2">
    <source>
        <dbReference type="Proteomes" id="UP000199494"/>
    </source>
</evidence>
<sequence>MRKGWRGRGGWQQADVPDAGDASAWLVGRLPDEWFVGAPEVTVDREEIMIIGELPAPSGDFADDAERSAAEAGRISRFREDTRERRIEIARQAEHRYGRKVAWGARTGNTTERFTTLSVPVMTRLRQPERQVLDTLVDAGVARSRSEALAWAVKLVGQHADTWLTELRSAMSTVDDLRAKGPDLD</sequence>
<dbReference type="KEGG" id="pmad:BAY61_26635"/>
<evidence type="ECO:0000313" key="1">
    <source>
        <dbReference type="EMBL" id="SDD68865.1"/>
    </source>
</evidence>
<proteinExistence type="predicted"/>
<name>A0A222W176_9PSEU</name>
<dbReference type="STRING" id="530584.SAMN05421630_11199"/>
<gene>
    <name evidence="1" type="ORF">SAMN05421630_11199</name>
</gene>
<dbReference type="RefSeq" id="WP_091809463.1">
    <property type="nucleotide sequence ID" value="NZ_CP016353.1"/>
</dbReference>
<dbReference type="OrthoDB" id="3290566at2"/>
<accession>A0A222W176</accession>
<dbReference type="Proteomes" id="UP000199494">
    <property type="component" value="Unassembled WGS sequence"/>
</dbReference>
<dbReference type="EMBL" id="FMZE01000011">
    <property type="protein sequence ID" value="SDD68865.1"/>
    <property type="molecule type" value="Genomic_DNA"/>
</dbReference>
<organism evidence="1 2">
    <name type="scientific">Prauserella marina</name>
    <dbReference type="NCBI Taxonomy" id="530584"/>
    <lineage>
        <taxon>Bacteria</taxon>
        <taxon>Bacillati</taxon>
        <taxon>Actinomycetota</taxon>
        <taxon>Actinomycetes</taxon>
        <taxon>Pseudonocardiales</taxon>
        <taxon>Pseudonocardiaceae</taxon>
        <taxon>Prauserella</taxon>
    </lineage>
</organism>